<feature type="compositionally biased region" description="Basic and acidic residues" evidence="1">
    <location>
        <begin position="764"/>
        <end position="789"/>
    </location>
</feature>
<feature type="compositionally biased region" description="Polar residues" evidence="1">
    <location>
        <begin position="1185"/>
        <end position="1201"/>
    </location>
</feature>
<dbReference type="EMBL" id="QFXU01000023">
    <property type="protein sequence ID" value="KAF4326873.1"/>
    <property type="molecule type" value="Genomic_DNA"/>
</dbReference>
<feature type="region of interest" description="Disordered" evidence="1">
    <location>
        <begin position="1039"/>
        <end position="1116"/>
    </location>
</feature>
<dbReference type="Pfam" id="PF22672">
    <property type="entry name" value="DBL_C"/>
    <property type="match status" value="2"/>
</dbReference>
<feature type="compositionally biased region" description="Basic and acidic residues" evidence="1">
    <location>
        <begin position="731"/>
        <end position="742"/>
    </location>
</feature>
<feature type="region of interest" description="Disordered" evidence="1">
    <location>
        <begin position="717"/>
        <end position="835"/>
    </location>
</feature>
<feature type="domain" description="Duffy-binding-like" evidence="2">
    <location>
        <begin position="1475"/>
        <end position="1621"/>
    </location>
</feature>
<dbReference type="FunFam" id="1.10.1900.40:FF:000001">
    <property type="entry name" value="Erythrocyte membrane protein 1"/>
    <property type="match status" value="1"/>
</dbReference>
<reference evidence="8 11" key="2">
    <citation type="submission" date="2018-05" db="EMBL/GenBank/DDBJ databases">
        <title>Genome assembly of Plasmodium falciparum NF54 DiCre.</title>
        <authorList>
            <person name="Baumgarten S."/>
            <person name="Treeck M."/>
            <person name="Scherf A."/>
        </authorList>
    </citation>
    <scope>NUCLEOTIDE SEQUENCE [LARGE SCALE GENOMIC DNA]</scope>
    <source>
        <strain evidence="8">NF54</strain>
    </source>
</reference>
<dbReference type="Pfam" id="PF18562">
    <property type="entry name" value="CIDR1_gamma"/>
    <property type="match status" value="1"/>
</dbReference>
<dbReference type="Pfam" id="PF03011">
    <property type="entry name" value="PFEMP"/>
    <property type="match status" value="2"/>
</dbReference>
<dbReference type="SUPFAM" id="SSF140924">
    <property type="entry name" value="Duffy binding domain-like"/>
    <property type="match status" value="4"/>
</dbReference>
<dbReference type="InterPro" id="IPR041480">
    <property type="entry name" value="CIDR1_gamma"/>
</dbReference>
<dbReference type="Pfam" id="PF15445">
    <property type="entry name" value="ATS"/>
    <property type="match status" value="1"/>
</dbReference>
<dbReference type="Proteomes" id="UP000232684">
    <property type="component" value="Unassembled WGS sequence"/>
</dbReference>
<feature type="compositionally biased region" description="Acidic residues" evidence="1">
    <location>
        <begin position="1683"/>
        <end position="1693"/>
    </location>
</feature>
<accession>A0A2I0BP14</accession>
<dbReference type="SMR" id="A0A2I0BP14"/>
<feature type="region of interest" description="Disordered" evidence="1">
    <location>
        <begin position="1179"/>
        <end position="1202"/>
    </location>
</feature>
<evidence type="ECO:0000313" key="8">
    <source>
        <dbReference type="EMBL" id="KAF4326873.1"/>
    </source>
</evidence>
<sequence length="2239" mass="256545">MAPPGGSVGAGSGGEEDAKHMFDRIGEEVYKEVKNGGAEKYFYELHGTLSKARFENEPEGLQTQGNPCQLDHRYHTNATNVRSYPCRAGKEERFSQVHGGECDKNKIRDNEDDRVGACAPFRRLHLCVRNLENINIKKKIDNDNLLADVCLAAKYEGDLIKTHYTPYEHKYGDSPSQLCTMLARSFADIGDIVRGKDLYLGNSREKEKLQTNLKSIFQNIYKNLKKPAQKHYSDPHANFYKLREDWWYANRQQVWYAITCGAEGYQYFRKTACNGGKSSTPNKCRCTTHDVPTYFDYVPQYLRWFEEWAEDFCRKRKKQLTDAIKNCREEDENGENRYCDLNGYDCKNTAKGKNKYKHDQECIKCSSVCIPFGPWIKNQKQEFEKQKNKYENEILGKSRRKRSIGSDTYDGYIEQFYDILKREYRDVDKFLDLLSKETACKQQPYDEPRTIDISFKNPEGIDIFSSTKYCQACPWCGIEEQKVNGRWIAKGDEDCNNKEIIKFNNEDTTDISILSTDRGKTKILEKLGSFCRNGEKIKKDDWKCHYDDNDKSDNCILQNDNKNTKNQEIESFNSLFWHWINEMLKDSILWSKELDRCIKKDDKSKCISGCKKNCECFKNWVAQKQQEWKQIEQHYEKEDFELSGPYGILEGNLQIYYLPMIQEAHPKDEAVQKMEDIIEKNKPNMLSVKEHDNSITKFLQHEEEDANKCTGIHNDAKCNQQKKQKTPGGGDDARSDTSHDGARPQPPPITNHHEEHDDDEDDDPNKIRSIKFEDEKHIQPKFKEHPDEVKETEEAEETEEGTDGGGEIPQKETQPAEATTEDGTGETTQITKEDGVKPCDIVSKLFQNPNDFSDACTLKYVTGKNYGWKCIPSGDKTATSSGNGERPSRSKRGAEPTSDGVPTTGGKDGATGGSICVPPRRRRLYVTPLTRLAGGDGNTQAGETTQGNGASTETPEASLRRAFVESAAVETFFLWHKYKEEKKTPATQNGALPLPLAPDVSPPSENPQTKLEGGNIPEEFLRQMFYTLGDYRDILVRGGDVNSDSEKKDGDSNSDRNIVLNAGGDKASMEKIQQEIDEIIKQSGNNKGTSGTTSRGPQIGSHSPNPDKQQTEREKWWDKHAPSIWNGMICALTYEEKTNSASGSESKIEQNQKLKDKLWDNDGNKPKNDNYTYDKVELKEENSGPKGQTESSSPSGDNTPLSHFISRPTYFRYLEEWGQNFCKERKKRLEKIKEECRSGNYGKEHCSGDGHYCKTSDLKHHKMFQDFVCRDCYKQCRKYKKWIDIKFDEYQNQKHKYQGEYDKLTKVDCPNNGDKKFCEEIKKHSSAAEFLKSLKHCKDGQNNNDQNNIIDFENTKTTFGPLDYCKTCPLNGVNCNVIRGTNGCIENRQKWKDVFDKIHKDNEKITENITVEMIDRRGINIDKKFEQLFKESYLFKSVREQNWECKVINNDTDVCKLTNFDETIDLNDYTTFKVFLEYWLDDFLYGYYLLKKRKIIEKCTQKEGKTCNENSKNDCACVGKWVQQKGKEWESIKDHFQKRQYGNGDDIKSKVKMFLEKLQSLTELNKIMKPCTSLDKFKASLKCNSTENSEKGGKDGKKSDIIECMLEDLDTKIKTGSCLTQPSGEKQAECEKYTPPDDEDLLLEEENENQVEAPKICEGVIKPETKVVDEHACKTDAPQPDVKEEEEEKEEEIVQPATTGDEGTKELPLTPPAPAPAAPSSTPATPNHQPLPSDNTSDILKTTIPFGIALALTSIALLFLKKKTKSSVGNLFQILQIPKSDYDIPTKLSPNRYIPYTSGKYRGKRYIYLEGDSGTDSGYTDHYSDITSSESEYEEMDINDIYVPDSPKYKTLIEVVLEPSGNNTTASGKNTPSDTQNDIQSDGIPSSKITDNEWNTLKKDFISNMLQNTQNTEPNILRDNVDNNTHPTTSHHNVEEKPFIMSIHDRNLFSGEEYNYDMFNSGNNPINISDSTNSMDSLTSNNHSPYNDKNDLYSGIDLINDALSGNHIDIYDEMLKRKENELFGTNHVKHTSTHSVAKNTNSDPILNQINLFHKWLDRHRDMCEKWKNNHERLPKLKELWENETHSGDINSGIPSGNHVLNTDVSIQIHMDNPKPKNEFKNMDTTPNKSTMDTMLDDLEKYNEPYYYDFYKNDIYYDVNDDDKTSMDNNNNLVDKNNPVDNNNSTYNHRNPADINKNFVHKNNQNQHPIEKPTKIQIEMNSNNREVVEQQYPIADIWNI</sequence>
<feature type="compositionally biased region" description="Polar residues" evidence="1">
    <location>
        <begin position="938"/>
        <end position="955"/>
    </location>
</feature>
<proteinExistence type="predicted"/>
<feature type="compositionally biased region" description="Acidic residues" evidence="1">
    <location>
        <begin position="790"/>
        <end position="802"/>
    </location>
</feature>
<feature type="region of interest" description="Disordered" evidence="1">
    <location>
        <begin position="871"/>
        <end position="955"/>
    </location>
</feature>
<reference evidence="9 10" key="1">
    <citation type="submission" date="2017-11" db="EMBL/GenBank/DDBJ databases">
        <title>Plasmodium falciparum NF54 genome assembly.</title>
        <authorList>
            <person name="Bryant J.M."/>
            <person name="Baumgarten S."/>
            <person name="Scheidig-Benatar C."/>
            <person name="Scherf A."/>
        </authorList>
    </citation>
    <scope>NUCLEOTIDE SEQUENCE [LARGE SCALE GENOMIC DNA]</scope>
    <source>
        <strain evidence="9">NF54</strain>
    </source>
</reference>
<name>A0A2I0BP14_PLAFO</name>
<dbReference type="GO" id="GO:0016020">
    <property type="term" value="C:membrane"/>
    <property type="evidence" value="ECO:0007669"/>
    <property type="project" value="InterPro"/>
</dbReference>
<feature type="region of interest" description="Disordered" evidence="1">
    <location>
        <begin position="1860"/>
        <end position="1890"/>
    </location>
</feature>
<evidence type="ECO:0000259" key="4">
    <source>
        <dbReference type="Pfam" id="PF15445"/>
    </source>
</evidence>
<evidence type="ECO:0000313" key="9">
    <source>
        <dbReference type="EMBL" id="PKC42153.1"/>
    </source>
</evidence>
<dbReference type="InterPro" id="IPR029211">
    <property type="entry name" value="PfEMP1_ATS"/>
</dbReference>
<feature type="domain" description="Duffy-binding-like" evidence="7">
    <location>
        <begin position="1216"/>
        <end position="1361"/>
    </location>
</feature>
<feature type="domain" description="Duffy-binding-like" evidence="2">
    <location>
        <begin position="575"/>
        <end position="715"/>
    </location>
</feature>
<gene>
    <name evidence="9" type="ORF">CK202_5369</name>
    <name evidence="8" type="ORF">CYL21_5189</name>
</gene>
<dbReference type="Gene3D" id="1.10.1900.40">
    <property type="entry name" value="Acidic terminal segments, variant surface antigen of PfEMP1"/>
    <property type="match status" value="2"/>
</dbReference>
<feature type="region of interest" description="Disordered" evidence="1">
    <location>
        <begin position="1668"/>
        <end position="1736"/>
    </location>
</feature>
<feature type="domain" description="Duffy-antigen binding" evidence="3">
    <location>
        <begin position="116"/>
        <end position="303"/>
    </location>
</feature>
<evidence type="ECO:0000259" key="6">
    <source>
        <dbReference type="Pfam" id="PF18562"/>
    </source>
</evidence>
<dbReference type="Proteomes" id="UP000754359">
    <property type="component" value="Unassembled WGS sequence"/>
</dbReference>
<evidence type="ECO:0000313" key="10">
    <source>
        <dbReference type="Proteomes" id="UP000232684"/>
    </source>
</evidence>
<feature type="domain" description="Plasmodium falciparum erythrocyte membrane protein 1 acidic terminal segment" evidence="4">
    <location>
        <begin position="1743"/>
        <end position="2239"/>
    </location>
</feature>
<dbReference type="EMBL" id="NYMT01000019">
    <property type="protein sequence ID" value="PKC42153.1"/>
    <property type="molecule type" value="Genomic_DNA"/>
</dbReference>
<evidence type="ECO:0000259" key="3">
    <source>
        <dbReference type="Pfam" id="PF05424"/>
    </source>
</evidence>
<dbReference type="InterPro" id="IPR004258">
    <property type="entry name" value="DBL"/>
</dbReference>
<feature type="compositionally biased region" description="Polar residues" evidence="1">
    <location>
        <begin position="1727"/>
        <end position="1736"/>
    </location>
</feature>
<evidence type="ECO:0000256" key="1">
    <source>
        <dbReference type="SAM" id="MobiDB-lite"/>
    </source>
</evidence>
<evidence type="ECO:0000313" key="11">
    <source>
        <dbReference type="Proteomes" id="UP000754359"/>
    </source>
</evidence>
<evidence type="ECO:0000259" key="2">
    <source>
        <dbReference type="Pfam" id="PF03011"/>
    </source>
</evidence>
<dbReference type="InterPro" id="IPR042202">
    <property type="entry name" value="Duffy-ag-bd_sf"/>
</dbReference>
<dbReference type="Gene3D" id="1.20.58.1930">
    <property type="match status" value="2"/>
</dbReference>
<dbReference type="FunFam" id="1.20.1310.20:FF:000001">
    <property type="entry name" value="Erythrocyte membrane protein 1, PfEMP1"/>
    <property type="match status" value="1"/>
</dbReference>
<dbReference type="FunFam" id="1.20.58.830:FF:000003">
    <property type="entry name" value="Erythrocyte membrane protein 1, PfEMP1"/>
    <property type="match status" value="1"/>
</dbReference>
<dbReference type="Pfam" id="PF15447">
    <property type="entry name" value="NTS"/>
    <property type="match status" value="1"/>
</dbReference>
<evidence type="ECO:0000259" key="5">
    <source>
        <dbReference type="Pfam" id="PF15447"/>
    </source>
</evidence>
<dbReference type="FunFam" id="1.20.58.1930:FF:000001">
    <property type="entry name" value="Erythrocyte membrane protein 1, PfEMP1"/>
    <property type="match status" value="1"/>
</dbReference>
<dbReference type="FunFam" id="1.20.58.830:FF:000002">
    <property type="entry name" value="Erythrocyte membrane protein 1, PfEMP1"/>
    <property type="match status" value="1"/>
</dbReference>
<feature type="compositionally biased region" description="Basic and acidic residues" evidence="1">
    <location>
        <begin position="1067"/>
        <end position="1080"/>
    </location>
</feature>
<feature type="domain" description="Cysteine-rich interdomain region 1 gamma" evidence="6">
    <location>
        <begin position="1406"/>
        <end position="1459"/>
    </location>
</feature>
<dbReference type="InterPro" id="IPR008602">
    <property type="entry name" value="Duffy-antigen-binding"/>
</dbReference>
<feature type="domain" description="Duffy-antigen binding" evidence="3">
    <location>
        <begin position="915"/>
        <end position="1146"/>
    </location>
</feature>
<dbReference type="GO" id="GO:0046789">
    <property type="term" value="F:host cell surface receptor binding"/>
    <property type="evidence" value="ECO:0007669"/>
    <property type="project" value="InterPro"/>
</dbReference>
<feature type="region of interest" description="Disordered" evidence="1">
    <location>
        <begin position="1615"/>
        <end position="1635"/>
    </location>
</feature>
<protein>
    <submittedName>
        <fullName evidence="9">Erythrocyte membrane protein 1</fullName>
    </submittedName>
</protein>
<feature type="compositionally biased region" description="Polar residues" evidence="1">
    <location>
        <begin position="1083"/>
        <end position="1108"/>
    </location>
</feature>
<dbReference type="InterPro" id="IPR044932">
    <property type="entry name" value="PfEMP1_ATS_sf"/>
</dbReference>
<dbReference type="Gene3D" id="1.20.1310.20">
    <property type="entry name" value="Duffy-antigen binding domain"/>
    <property type="match status" value="2"/>
</dbReference>
<feature type="compositionally biased region" description="Basic and acidic residues" evidence="1">
    <location>
        <begin position="1044"/>
        <end position="1054"/>
    </location>
</feature>
<feature type="domain" description="Duffy-binding-like" evidence="7">
    <location>
        <begin position="307"/>
        <end position="467"/>
    </location>
</feature>
<dbReference type="VEuPathDB" id="PlasmoDB:PfNF54_070017200"/>
<dbReference type="FunFam" id="1.10.1900.40:FF:000002">
    <property type="entry name" value="Erythrocyte membrane protein 1, PfEMP1"/>
    <property type="match status" value="1"/>
</dbReference>
<evidence type="ECO:0000259" key="7">
    <source>
        <dbReference type="Pfam" id="PF22672"/>
    </source>
</evidence>
<comment type="caution">
    <text evidence="9">The sequence shown here is derived from an EMBL/GenBank/DDBJ whole genome shotgun (WGS) entry which is preliminary data.</text>
</comment>
<feature type="compositionally biased region" description="Basic and acidic residues" evidence="1">
    <location>
        <begin position="1626"/>
        <end position="1635"/>
    </location>
</feature>
<dbReference type="InterPro" id="IPR054595">
    <property type="entry name" value="DBL_C"/>
</dbReference>
<organism evidence="9 10">
    <name type="scientific">Plasmodium falciparum (isolate NF54)</name>
    <dbReference type="NCBI Taxonomy" id="5843"/>
    <lineage>
        <taxon>Eukaryota</taxon>
        <taxon>Sar</taxon>
        <taxon>Alveolata</taxon>
        <taxon>Apicomplexa</taxon>
        <taxon>Aconoidasida</taxon>
        <taxon>Haemosporida</taxon>
        <taxon>Plasmodiidae</taxon>
        <taxon>Plasmodium</taxon>
        <taxon>Plasmodium (Laverania)</taxon>
    </lineage>
</organism>
<feature type="domain" description="Plasmodium falciparum erythrocyte membrane protein-1 N-terminal segment" evidence="5">
    <location>
        <begin position="17"/>
        <end position="53"/>
    </location>
</feature>
<dbReference type="InterPro" id="IPR029210">
    <property type="entry name" value="PfEMP1_NTS"/>
</dbReference>
<dbReference type="Pfam" id="PF05424">
    <property type="entry name" value="Duffy_binding"/>
    <property type="match status" value="2"/>
</dbReference>
<dbReference type="Gene3D" id="1.20.58.830">
    <property type="match status" value="2"/>
</dbReference>